<evidence type="ECO:0000256" key="3">
    <source>
        <dbReference type="ARBA" id="ARBA00022679"/>
    </source>
</evidence>
<sequence>MNYKNYFGPYTQEQNKFLKNFFKEKVRESRKIAPSVAPQIWQQFERFIEGGKRMRGGLVRLGYESFGGKKLKEIIPVSVAMELTHISLLMMDDIADQDVLRHGKDTVHISYTKFHKKNKRKGNPIRYGESMTTFAGVTGCYEAIKLIANANFDPERKTAGIAFLSNFLINTGYGQCLDIDLASRNSLSEKDITTVNRLKTAWYTIVGPLSLGAVLTGANYDNVKIFEEYGLPLGIAFQIQDDILGMFGNEKQTGKSTASDIKEGKNTLLYLWAVKKGTPKQVRSLKKLWGKKDITKAEIKEVRDIIVNSGSLVYCQKKAEKLVKEARRIVPRLTGNKSLQEVYQTLADFVIQREK</sequence>
<dbReference type="CDD" id="cd00685">
    <property type="entry name" value="Trans_IPPS_HT"/>
    <property type="match status" value="1"/>
</dbReference>
<comment type="similarity">
    <text evidence="2 6">Belongs to the FPP/GGPP synthase family.</text>
</comment>
<accession>A0A1G1V7D5</accession>
<dbReference type="STRING" id="1797516.A3D26_02565"/>
<evidence type="ECO:0000256" key="2">
    <source>
        <dbReference type="ARBA" id="ARBA00006706"/>
    </source>
</evidence>
<evidence type="ECO:0000256" key="1">
    <source>
        <dbReference type="ARBA" id="ARBA00001946"/>
    </source>
</evidence>
<comment type="caution">
    <text evidence="7">The sequence shown here is derived from an EMBL/GenBank/DDBJ whole genome shotgun (WGS) entry which is preliminary data.</text>
</comment>
<reference evidence="7 8" key="1">
    <citation type="journal article" date="2016" name="Nat. Commun.">
        <title>Thousands of microbial genomes shed light on interconnected biogeochemical processes in an aquifer system.</title>
        <authorList>
            <person name="Anantharaman K."/>
            <person name="Brown C.T."/>
            <person name="Hug L.A."/>
            <person name="Sharon I."/>
            <person name="Castelle C.J."/>
            <person name="Probst A.J."/>
            <person name="Thomas B.C."/>
            <person name="Singh A."/>
            <person name="Wilkins M.J."/>
            <person name="Karaoz U."/>
            <person name="Brodie E.L."/>
            <person name="Williams K.H."/>
            <person name="Hubbard S.S."/>
            <person name="Banfield J.F."/>
        </authorList>
    </citation>
    <scope>NUCLEOTIDE SEQUENCE [LARGE SCALE GENOMIC DNA]</scope>
</reference>
<dbReference type="GO" id="GO:0008299">
    <property type="term" value="P:isoprenoid biosynthetic process"/>
    <property type="evidence" value="ECO:0007669"/>
    <property type="project" value="InterPro"/>
</dbReference>
<keyword evidence="5" id="KW-0460">Magnesium</keyword>
<name>A0A1G1V7D5_9BACT</name>
<keyword evidence="3 6" id="KW-0808">Transferase</keyword>
<dbReference type="Proteomes" id="UP000178319">
    <property type="component" value="Unassembled WGS sequence"/>
</dbReference>
<dbReference type="Gene3D" id="1.10.600.10">
    <property type="entry name" value="Farnesyl Diphosphate Synthase"/>
    <property type="match status" value="1"/>
</dbReference>
<dbReference type="InterPro" id="IPR033749">
    <property type="entry name" value="Polyprenyl_synt_CS"/>
</dbReference>
<dbReference type="EMBL" id="MHBZ01000019">
    <property type="protein sequence ID" value="OGY11364.1"/>
    <property type="molecule type" value="Genomic_DNA"/>
</dbReference>
<proteinExistence type="inferred from homology"/>
<dbReference type="PROSITE" id="PS00444">
    <property type="entry name" value="POLYPRENYL_SYNTHASE_2"/>
    <property type="match status" value="1"/>
</dbReference>
<evidence type="ECO:0000256" key="5">
    <source>
        <dbReference type="ARBA" id="ARBA00022842"/>
    </source>
</evidence>
<dbReference type="InterPro" id="IPR000092">
    <property type="entry name" value="Polyprenyl_synt"/>
</dbReference>
<evidence type="ECO:0000256" key="6">
    <source>
        <dbReference type="RuleBase" id="RU004466"/>
    </source>
</evidence>
<dbReference type="PANTHER" id="PTHR12001">
    <property type="entry name" value="GERANYLGERANYL PYROPHOSPHATE SYNTHASE"/>
    <property type="match status" value="1"/>
</dbReference>
<organism evidence="7 8">
    <name type="scientific">Candidatus Blackburnbacteria bacterium RIFCSPHIGHO2_02_FULL_44_20</name>
    <dbReference type="NCBI Taxonomy" id="1797516"/>
    <lineage>
        <taxon>Bacteria</taxon>
        <taxon>Candidatus Blackburniibacteriota</taxon>
    </lineage>
</organism>
<gene>
    <name evidence="7" type="ORF">A3D26_02565</name>
</gene>
<comment type="cofactor">
    <cofactor evidence="1">
        <name>Mg(2+)</name>
        <dbReference type="ChEBI" id="CHEBI:18420"/>
    </cofactor>
</comment>
<dbReference type="Pfam" id="PF00348">
    <property type="entry name" value="polyprenyl_synt"/>
    <property type="match status" value="1"/>
</dbReference>
<dbReference type="AlphaFoldDB" id="A0A1G1V7D5"/>
<protein>
    <recommendedName>
        <fullName evidence="9">Polyprenyl synthetase</fullName>
    </recommendedName>
</protein>
<evidence type="ECO:0000313" key="8">
    <source>
        <dbReference type="Proteomes" id="UP000178319"/>
    </source>
</evidence>
<dbReference type="SFLD" id="SFLDS00005">
    <property type="entry name" value="Isoprenoid_Synthase_Type_I"/>
    <property type="match status" value="1"/>
</dbReference>
<evidence type="ECO:0000256" key="4">
    <source>
        <dbReference type="ARBA" id="ARBA00022723"/>
    </source>
</evidence>
<dbReference type="InterPro" id="IPR008949">
    <property type="entry name" value="Isoprenoid_synthase_dom_sf"/>
</dbReference>
<evidence type="ECO:0000313" key="7">
    <source>
        <dbReference type="EMBL" id="OGY11364.1"/>
    </source>
</evidence>
<dbReference type="GO" id="GO:0004659">
    <property type="term" value="F:prenyltransferase activity"/>
    <property type="evidence" value="ECO:0007669"/>
    <property type="project" value="InterPro"/>
</dbReference>
<evidence type="ECO:0008006" key="9">
    <source>
        <dbReference type="Google" id="ProtNLM"/>
    </source>
</evidence>
<dbReference type="PANTHER" id="PTHR12001:SF85">
    <property type="entry name" value="SHORT CHAIN ISOPRENYL DIPHOSPHATE SYNTHASE"/>
    <property type="match status" value="1"/>
</dbReference>
<keyword evidence="4" id="KW-0479">Metal-binding</keyword>
<dbReference type="SUPFAM" id="SSF48576">
    <property type="entry name" value="Terpenoid synthases"/>
    <property type="match status" value="1"/>
</dbReference>
<dbReference type="GO" id="GO:0046872">
    <property type="term" value="F:metal ion binding"/>
    <property type="evidence" value="ECO:0007669"/>
    <property type="project" value="UniProtKB-KW"/>
</dbReference>